<dbReference type="EMBL" id="JBHUMK010000004">
    <property type="protein sequence ID" value="MFD2607872.1"/>
    <property type="molecule type" value="Genomic_DNA"/>
</dbReference>
<protein>
    <recommendedName>
        <fullName evidence="3">Lipoprotein</fullName>
    </recommendedName>
</protein>
<organism evidence="1 2">
    <name type="scientific">Deinococcus taklimakanensis</name>
    <dbReference type="NCBI Taxonomy" id="536443"/>
    <lineage>
        <taxon>Bacteria</taxon>
        <taxon>Thermotogati</taxon>
        <taxon>Deinococcota</taxon>
        <taxon>Deinococci</taxon>
        <taxon>Deinococcales</taxon>
        <taxon>Deinococcaceae</taxon>
        <taxon>Deinococcus</taxon>
    </lineage>
</organism>
<comment type="caution">
    <text evidence="1">The sequence shown here is derived from an EMBL/GenBank/DDBJ whole genome shotgun (WGS) entry which is preliminary data.</text>
</comment>
<dbReference type="Proteomes" id="UP001597475">
    <property type="component" value="Unassembled WGS sequence"/>
</dbReference>
<evidence type="ECO:0000313" key="1">
    <source>
        <dbReference type="EMBL" id="MFD2607872.1"/>
    </source>
</evidence>
<accession>A0ABW5P1A1</accession>
<gene>
    <name evidence="1" type="ORF">ACFSR9_00250</name>
</gene>
<reference evidence="2" key="1">
    <citation type="journal article" date="2019" name="Int. J. Syst. Evol. Microbiol.">
        <title>The Global Catalogue of Microorganisms (GCM) 10K type strain sequencing project: providing services to taxonomists for standard genome sequencing and annotation.</title>
        <authorList>
            <consortium name="The Broad Institute Genomics Platform"/>
            <consortium name="The Broad Institute Genome Sequencing Center for Infectious Disease"/>
            <person name="Wu L."/>
            <person name="Ma J."/>
        </authorList>
    </citation>
    <scope>NUCLEOTIDE SEQUENCE [LARGE SCALE GENOMIC DNA]</scope>
    <source>
        <strain evidence="2">KCTC 33842</strain>
    </source>
</reference>
<evidence type="ECO:0000313" key="2">
    <source>
        <dbReference type="Proteomes" id="UP001597475"/>
    </source>
</evidence>
<name>A0ABW5P1A1_9DEIO</name>
<dbReference type="PROSITE" id="PS51257">
    <property type="entry name" value="PROKAR_LIPOPROTEIN"/>
    <property type="match status" value="1"/>
</dbReference>
<keyword evidence="2" id="KW-1185">Reference proteome</keyword>
<dbReference type="RefSeq" id="WP_386841914.1">
    <property type="nucleotide sequence ID" value="NZ_JBHUMK010000004.1"/>
</dbReference>
<evidence type="ECO:0008006" key="3">
    <source>
        <dbReference type="Google" id="ProtNLM"/>
    </source>
</evidence>
<proteinExistence type="predicted"/>
<sequence length="159" mass="16671">MKFRVSALLAAAVVGIGGCTKPQTADLTARVLFTARGSYDAQADSKTKIGSGHRRAVWTRQPPLAAGGVTLDYGTDSRPVAWSLALSAPRISVQTLLDENPGTALTVKMPQGQAQLFASGRLNDVLAVPLPDGFRLVTRAYATQLEPALLPVFGTAANP</sequence>